<comment type="caution">
    <text evidence="1">The sequence shown here is derived from an EMBL/GenBank/DDBJ whole genome shotgun (WGS) entry which is preliminary data.</text>
</comment>
<dbReference type="Proteomes" id="UP000585474">
    <property type="component" value="Unassembled WGS sequence"/>
</dbReference>
<proteinExistence type="predicted"/>
<gene>
    <name evidence="1" type="ORF">Acr_01g0008490</name>
</gene>
<keyword evidence="2" id="KW-1185">Reference proteome</keyword>
<evidence type="ECO:0000313" key="1">
    <source>
        <dbReference type="EMBL" id="GFY81040.1"/>
    </source>
</evidence>
<evidence type="ECO:0000313" key="2">
    <source>
        <dbReference type="Proteomes" id="UP000585474"/>
    </source>
</evidence>
<reference evidence="1 2" key="1">
    <citation type="submission" date="2019-07" db="EMBL/GenBank/DDBJ databases">
        <title>De Novo Assembly of kiwifruit Actinidia rufa.</title>
        <authorList>
            <person name="Sugita-Konishi S."/>
            <person name="Sato K."/>
            <person name="Mori E."/>
            <person name="Abe Y."/>
            <person name="Kisaki G."/>
            <person name="Hamano K."/>
            <person name="Suezawa K."/>
            <person name="Otani M."/>
            <person name="Fukuda T."/>
            <person name="Manabe T."/>
            <person name="Gomi K."/>
            <person name="Tabuchi M."/>
            <person name="Akimitsu K."/>
            <person name="Kataoka I."/>
        </authorList>
    </citation>
    <scope>NUCLEOTIDE SEQUENCE [LARGE SCALE GENOMIC DNA]</scope>
    <source>
        <strain evidence="2">cv. Fuchu</strain>
    </source>
</reference>
<sequence length="85" mass="9393">MAQYGRLDLGSSRWWNYLGAWALGRLGKDVDSVIDVIGLVHDLYSGGSRTRHRSNGEIVEFLKWVLEEAVGLWCGAISGGHCSRS</sequence>
<organism evidence="1 2">
    <name type="scientific">Actinidia rufa</name>
    <dbReference type="NCBI Taxonomy" id="165716"/>
    <lineage>
        <taxon>Eukaryota</taxon>
        <taxon>Viridiplantae</taxon>
        <taxon>Streptophyta</taxon>
        <taxon>Embryophyta</taxon>
        <taxon>Tracheophyta</taxon>
        <taxon>Spermatophyta</taxon>
        <taxon>Magnoliopsida</taxon>
        <taxon>eudicotyledons</taxon>
        <taxon>Gunneridae</taxon>
        <taxon>Pentapetalae</taxon>
        <taxon>asterids</taxon>
        <taxon>Ericales</taxon>
        <taxon>Actinidiaceae</taxon>
        <taxon>Actinidia</taxon>
    </lineage>
</organism>
<dbReference type="AlphaFoldDB" id="A0A7J0E3P6"/>
<protein>
    <submittedName>
        <fullName evidence="1">Uncharacterized protein</fullName>
    </submittedName>
</protein>
<accession>A0A7J0E3P6</accession>
<dbReference type="EMBL" id="BJWL01000001">
    <property type="protein sequence ID" value="GFY81040.1"/>
    <property type="molecule type" value="Genomic_DNA"/>
</dbReference>
<name>A0A7J0E3P6_9ERIC</name>